<evidence type="ECO:0000256" key="1">
    <source>
        <dbReference type="SAM" id="MobiDB-lite"/>
    </source>
</evidence>
<evidence type="ECO:0000313" key="2">
    <source>
        <dbReference type="EMBL" id="GAT43795.1"/>
    </source>
</evidence>
<dbReference type="EMBL" id="DF839313">
    <property type="protein sequence ID" value="GAT43795.1"/>
    <property type="molecule type" value="Genomic_DNA"/>
</dbReference>
<keyword evidence="3" id="KW-1185">Reference proteome</keyword>
<proteinExistence type="predicted"/>
<sequence length="277" mass="30227">MSHPSPSTTAVGTVDHAEYLRILAELEAERAARVALETHYHTIMEQHTANTAALAETRQQVRALRTKVVAATTQGQHLFRAQGDKIVSLRRYIRSLTADHQREIDDLLKRLRGHGGQRRFLRPSSRSRASIYNCFNPSIFVRSLLLVQDHEIEQPGLEFISIPCDLLANQPCPSSSITSAEAPKASAALSTTTAWALSRPAHSSAAQSKPPAHRGAPSAAASKQGQTHGSIYPIEGLSPYQNNWTIKARVTQKSNLREAKGTCSMSPLWTTHGAGSV</sequence>
<accession>A0ABQ0KY55</accession>
<dbReference type="Gene3D" id="2.40.50.140">
    <property type="entry name" value="Nucleic acid-binding proteins"/>
    <property type="match status" value="1"/>
</dbReference>
<gene>
    <name evidence="2" type="ORF">MCHLO_01463</name>
</gene>
<reference evidence="2" key="1">
    <citation type="submission" date="2014-09" db="EMBL/GenBank/DDBJ databases">
        <title>Genome sequence of the luminous mushroom Mycena chlorophos for searching fungal bioluminescence genes.</title>
        <authorList>
            <person name="Tanaka Y."/>
            <person name="Kasuga D."/>
            <person name="Oba Y."/>
            <person name="Hase S."/>
            <person name="Sato K."/>
            <person name="Oba Y."/>
            <person name="Sakakibara Y."/>
        </authorList>
    </citation>
    <scope>NUCLEOTIDE SEQUENCE</scope>
</reference>
<dbReference type="InterPro" id="IPR012340">
    <property type="entry name" value="NA-bd_OB-fold"/>
</dbReference>
<protein>
    <submittedName>
        <fullName evidence="2">Uncharacterized protein</fullName>
    </submittedName>
</protein>
<feature type="region of interest" description="Disordered" evidence="1">
    <location>
        <begin position="199"/>
        <end position="227"/>
    </location>
</feature>
<name>A0ABQ0KY55_MYCCL</name>
<dbReference type="Proteomes" id="UP000815677">
    <property type="component" value="Unassembled WGS sequence"/>
</dbReference>
<evidence type="ECO:0000313" key="3">
    <source>
        <dbReference type="Proteomes" id="UP000815677"/>
    </source>
</evidence>
<organism evidence="2 3">
    <name type="scientific">Mycena chlorophos</name>
    <name type="common">Agaric fungus</name>
    <name type="synonym">Agaricus chlorophos</name>
    <dbReference type="NCBI Taxonomy" id="658473"/>
    <lineage>
        <taxon>Eukaryota</taxon>
        <taxon>Fungi</taxon>
        <taxon>Dikarya</taxon>
        <taxon>Basidiomycota</taxon>
        <taxon>Agaricomycotina</taxon>
        <taxon>Agaricomycetes</taxon>
        <taxon>Agaricomycetidae</taxon>
        <taxon>Agaricales</taxon>
        <taxon>Marasmiineae</taxon>
        <taxon>Mycenaceae</taxon>
        <taxon>Mycena</taxon>
    </lineage>
</organism>